<dbReference type="PANTHER" id="PTHR15020">
    <property type="entry name" value="FLAVIN REDUCTASE-RELATED"/>
    <property type="match status" value="1"/>
</dbReference>
<reference evidence="3" key="1">
    <citation type="submission" date="2021-01" db="EMBL/GenBank/DDBJ databases">
        <authorList>
            <person name="Corre E."/>
            <person name="Pelletier E."/>
            <person name="Niang G."/>
            <person name="Scheremetjew M."/>
            <person name="Finn R."/>
            <person name="Kale V."/>
            <person name="Holt S."/>
            <person name="Cochrane G."/>
            <person name="Meng A."/>
            <person name="Brown T."/>
            <person name="Cohen L."/>
        </authorList>
    </citation>
    <scope>NUCLEOTIDE SEQUENCE</scope>
    <source>
        <strain evidence="3">CCMP325</strain>
    </source>
</reference>
<dbReference type="AlphaFoldDB" id="A0A7S0HII0"/>
<evidence type="ECO:0000259" key="2">
    <source>
        <dbReference type="Pfam" id="PF13460"/>
    </source>
</evidence>
<dbReference type="Gene3D" id="3.40.50.720">
    <property type="entry name" value="NAD(P)-binding Rossmann-like Domain"/>
    <property type="match status" value="1"/>
</dbReference>
<name>A0A7S0HII0_9CRYP</name>
<feature type="domain" description="NAD(P)-binding" evidence="2">
    <location>
        <begin position="92"/>
        <end position="288"/>
    </location>
</feature>
<dbReference type="PANTHER" id="PTHR15020:SF11">
    <property type="entry name" value="OS06G0360300 PROTEIN"/>
    <property type="match status" value="1"/>
</dbReference>
<dbReference type="InterPro" id="IPR016040">
    <property type="entry name" value="NAD(P)-bd_dom"/>
</dbReference>
<dbReference type="EMBL" id="HBEO01011458">
    <property type="protein sequence ID" value="CAD8479353.1"/>
    <property type="molecule type" value="Transcribed_RNA"/>
</dbReference>
<dbReference type="SUPFAM" id="SSF51735">
    <property type="entry name" value="NAD(P)-binding Rossmann-fold domains"/>
    <property type="match status" value="1"/>
</dbReference>
<feature type="region of interest" description="Disordered" evidence="1">
    <location>
        <begin position="353"/>
        <end position="372"/>
    </location>
</feature>
<evidence type="ECO:0000256" key="1">
    <source>
        <dbReference type="SAM" id="MobiDB-lite"/>
    </source>
</evidence>
<proteinExistence type="predicted"/>
<protein>
    <recommendedName>
        <fullName evidence="2">NAD(P)-binding domain-containing protein</fullName>
    </recommendedName>
</protein>
<organism evidence="3">
    <name type="scientific">Hanusia phi</name>
    <dbReference type="NCBI Taxonomy" id="3032"/>
    <lineage>
        <taxon>Eukaryota</taxon>
        <taxon>Cryptophyceae</taxon>
        <taxon>Pyrenomonadales</taxon>
        <taxon>Geminigeraceae</taxon>
        <taxon>Hanusia</taxon>
    </lineage>
</organism>
<gene>
    <name evidence="3" type="ORF">HPHI1048_LOCUS7901</name>
</gene>
<sequence length="372" mass="39718">MAPFIAEAFLPAPHASLILRRGSTSANIVSSPVSMGRRSWGPKMQQEDVSMQRRSFLQVAGLSLAGFSLGSPVMAEDLPPLGSSRRPVVVLGATGKTGKEVVNTLLQKGGYGIRAAVRGEATKEMFGAAEYPADDIDLLTGVDVTKPETLTEALAGAGAVVFASSASQKGGNAEAVDCIGVENVAKACIAAGVERLVVISSLGVTRPDSFAFKFTNLFGNIMDYKEQGEERLREAYKGQTKCSYTIIRPGGLQSGKPKGLNNLVAVQGDTGYSDIDRADVAEVAVASVFYPETAFTTFELYERNAKPLQKEFKDQVYGITGAHTTDLQYNPSTVVTNKESAAAFKEFFSNLKQDSQYDPTNGYKAQKPAKRA</sequence>
<dbReference type="InterPro" id="IPR036291">
    <property type="entry name" value="NAD(P)-bd_dom_sf"/>
</dbReference>
<accession>A0A7S0HII0</accession>
<dbReference type="Pfam" id="PF13460">
    <property type="entry name" value="NAD_binding_10"/>
    <property type="match status" value="1"/>
</dbReference>
<evidence type="ECO:0000313" key="3">
    <source>
        <dbReference type="EMBL" id="CAD8479353.1"/>
    </source>
</evidence>